<dbReference type="AlphaFoldDB" id="A0A5B7FGU2"/>
<protein>
    <submittedName>
        <fullName evidence="1">Uncharacterized protein</fullName>
    </submittedName>
</protein>
<proteinExistence type="predicted"/>
<name>A0A5B7FGU2_PORTR</name>
<accession>A0A5B7FGU2</accession>
<organism evidence="1 2">
    <name type="scientific">Portunus trituberculatus</name>
    <name type="common">Swimming crab</name>
    <name type="synonym">Neptunus trituberculatus</name>
    <dbReference type="NCBI Taxonomy" id="210409"/>
    <lineage>
        <taxon>Eukaryota</taxon>
        <taxon>Metazoa</taxon>
        <taxon>Ecdysozoa</taxon>
        <taxon>Arthropoda</taxon>
        <taxon>Crustacea</taxon>
        <taxon>Multicrustacea</taxon>
        <taxon>Malacostraca</taxon>
        <taxon>Eumalacostraca</taxon>
        <taxon>Eucarida</taxon>
        <taxon>Decapoda</taxon>
        <taxon>Pleocyemata</taxon>
        <taxon>Brachyura</taxon>
        <taxon>Eubrachyura</taxon>
        <taxon>Portunoidea</taxon>
        <taxon>Portunidae</taxon>
        <taxon>Portuninae</taxon>
        <taxon>Portunus</taxon>
    </lineage>
</organism>
<reference evidence="1 2" key="1">
    <citation type="submission" date="2019-05" db="EMBL/GenBank/DDBJ databases">
        <title>Another draft genome of Portunus trituberculatus and its Hox gene families provides insights of decapod evolution.</title>
        <authorList>
            <person name="Jeong J.-H."/>
            <person name="Song I."/>
            <person name="Kim S."/>
            <person name="Choi T."/>
            <person name="Kim D."/>
            <person name="Ryu S."/>
            <person name="Kim W."/>
        </authorList>
    </citation>
    <scope>NUCLEOTIDE SEQUENCE [LARGE SCALE GENOMIC DNA]</scope>
    <source>
        <tissue evidence="1">Muscle</tissue>
    </source>
</reference>
<evidence type="ECO:0000313" key="1">
    <source>
        <dbReference type="EMBL" id="MPC44333.1"/>
    </source>
</evidence>
<gene>
    <name evidence="1" type="ORF">E2C01_038006</name>
</gene>
<sequence length="72" mass="7970">MTKKVCQGCYLVPGNVLRIKGKHGAVACSLHAGVTRLLLSPLQITPERFVKPLPARSEYHTKSCTSRRDTHL</sequence>
<dbReference type="EMBL" id="VSRR010006231">
    <property type="protein sequence ID" value="MPC44333.1"/>
    <property type="molecule type" value="Genomic_DNA"/>
</dbReference>
<dbReference type="Proteomes" id="UP000324222">
    <property type="component" value="Unassembled WGS sequence"/>
</dbReference>
<comment type="caution">
    <text evidence="1">The sequence shown here is derived from an EMBL/GenBank/DDBJ whole genome shotgun (WGS) entry which is preliminary data.</text>
</comment>
<keyword evidence="2" id="KW-1185">Reference proteome</keyword>
<evidence type="ECO:0000313" key="2">
    <source>
        <dbReference type="Proteomes" id="UP000324222"/>
    </source>
</evidence>